<reference evidence="2" key="1">
    <citation type="submission" date="2022-10" db="EMBL/GenBank/DDBJ databases">
        <title>Genome assembly of Pristionchus species.</title>
        <authorList>
            <person name="Yoshida K."/>
            <person name="Sommer R.J."/>
        </authorList>
    </citation>
    <scope>NUCLEOTIDE SEQUENCE [LARGE SCALE GENOMIC DNA]</scope>
    <source>
        <strain evidence="2">RS5460</strain>
    </source>
</reference>
<keyword evidence="2" id="KW-1185">Reference proteome</keyword>
<protein>
    <submittedName>
        <fullName evidence="1">Uncharacterized protein</fullName>
    </submittedName>
</protein>
<evidence type="ECO:0000313" key="1">
    <source>
        <dbReference type="EMBL" id="GMR49654.1"/>
    </source>
</evidence>
<dbReference type="EMBL" id="BTRK01000004">
    <property type="protein sequence ID" value="GMR49654.1"/>
    <property type="molecule type" value="Genomic_DNA"/>
</dbReference>
<organism evidence="1 2">
    <name type="scientific">Pristionchus mayeri</name>
    <dbReference type="NCBI Taxonomy" id="1317129"/>
    <lineage>
        <taxon>Eukaryota</taxon>
        <taxon>Metazoa</taxon>
        <taxon>Ecdysozoa</taxon>
        <taxon>Nematoda</taxon>
        <taxon>Chromadorea</taxon>
        <taxon>Rhabditida</taxon>
        <taxon>Rhabditina</taxon>
        <taxon>Diplogasteromorpha</taxon>
        <taxon>Diplogasteroidea</taxon>
        <taxon>Neodiplogasteridae</taxon>
        <taxon>Pristionchus</taxon>
    </lineage>
</organism>
<sequence>MHQRRHDAMVLIRPSAIQRYILSLTVGELDDSIFESLRYCMGKHIYKVTIDFDEERLTELHKLFDGVNIDKLNLNMDEIFMPEHGSFVLKIASQSNIYQLNLSVSEAILRKPGGGLNHIGAMSIRHVSREEEPFF</sequence>
<name>A0AAN5CS98_9BILA</name>
<evidence type="ECO:0000313" key="2">
    <source>
        <dbReference type="Proteomes" id="UP001328107"/>
    </source>
</evidence>
<dbReference type="AlphaFoldDB" id="A0AAN5CS98"/>
<proteinExistence type="predicted"/>
<comment type="caution">
    <text evidence="1">The sequence shown here is derived from an EMBL/GenBank/DDBJ whole genome shotgun (WGS) entry which is preliminary data.</text>
</comment>
<dbReference type="Proteomes" id="UP001328107">
    <property type="component" value="Unassembled WGS sequence"/>
</dbReference>
<gene>
    <name evidence="1" type="ORF">PMAYCL1PPCAC_19849</name>
</gene>
<accession>A0AAN5CS98</accession>